<comment type="caution">
    <text evidence="3">The sequence shown here is derived from an EMBL/GenBank/DDBJ whole genome shotgun (WGS) entry which is preliminary data.</text>
</comment>
<evidence type="ECO:0000256" key="2">
    <source>
        <dbReference type="SAM" id="SignalP"/>
    </source>
</evidence>
<dbReference type="Proteomes" id="UP001238603">
    <property type="component" value="Unassembled WGS sequence"/>
</dbReference>
<dbReference type="InterPro" id="IPR008969">
    <property type="entry name" value="CarboxyPept-like_regulatory"/>
</dbReference>
<dbReference type="EMBL" id="JASVDS010000001">
    <property type="protein sequence ID" value="MDL5031109.1"/>
    <property type="molecule type" value="Genomic_DNA"/>
</dbReference>
<dbReference type="CDD" id="cd04221">
    <property type="entry name" value="MauL"/>
    <property type="match status" value="1"/>
</dbReference>
<dbReference type="Gene3D" id="2.60.40.420">
    <property type="entry name" value="Cupredoxins - blue copper proteins"/>
    <property type="match status" value="1"/>
</dbReference>
<keyword evidence="2" id="KW-0732">Signal</keyword>
<protein>
    <submittedName>
        <fullName evidence="3">Methylamine utilization protein</fullName>
    </submittedName>
</protein>
<sequence>MLPQSPRARFLAALCLGGQLLALPGLSAAASWQFQVRNPEGQPLADAVVAVEIKGPTRTTSARAEIAQRERRFIPNVLVVQTGTAVSFPNQDTVRHHVYSFSPAKRFDIKLYAGTPAEPIVFDKPGVAPLGCNIHDRMSAFVVVVDTPVFGKTDEQGLLTLDIPPGEHVLRLWHPSRLQPQLVEQKFSVAAGQASGQSSLVLTPQ</sequence>
<dbReference type="RefSeq" id="WP_285981226.1">
    <property type="nucleotide sequence ID" value="NZ_JASVDS010000001.1"/>
</dbReference>
<reference evidence="3 4" key="1">
    <citation type="submission" date="2023-06" db="EMBL/GenBank/DDBJ databases">
        <title>Pelomonas sp. APW6 16S ribosomal RNA gene genome sequencing and assembly.</title>
        <authorList>
            <person name="Woo H."/>
        </authorList>
    </citation>
    <scope>NUCLEOTIDE SEQUENCE [LARGE SCALE GENOMIC DNA]</scope>
    <source>
        <strain evidence="3 4">APW6</strain>
    </source>
</reference>
<accession>A0ABT7LE13</accession>
<evidence type="ECO:0000313" key="4">
    <source>
        <dbReference type="Proteomes" id="UP001238603"/>
    </source>
</evidence>
<dbReference type="InterPro" id="IPR034242">
    <property type="entry name" value="MauL"/>
</dbReference>
<gene>
    <name evidence="3" type="ORF">QRD43_04240</name>
</gene>
<feature type="signal peptide" evidence="2">
    <location>
        <begin position="1"/>
        <end position="29"/>
    </location>
</feature>
<dbReference type="InterPro" id="IPR008972">
    <property type="entry name" value="Cupredoxin"/>
</dbReference>
<keyword evidence="4" id="KW-1185">Reference proteome</keyword>
<comment type="subcellular location">
    <subcellularLocation>
        <location evidence="1">Periplasm</location>
    </subcellularLocation>
</comment>
<evidence type="ECO:0000256" key="1">
    <source>
        <dbReference type="ARBA" id="ARBA00004418"/>
    </source>
</evidence>
<dbReference type="SUPFAM" id="SSF49464">
    <property type="entry name" value="Carboxypeptidase regulatory domain-like"/>
    <property type="match status" value="1"/>
</dbReference>
<organism evidence="3 4">
    <name type="scientific">Roseateles subflavus</name>
    <dbReference type="NCBI Taxonomy" id="3053353"/>
    <lineage>
        <taxon>Bacteria</taxon>
        <taxon>Pseudomonadati</taxon>
        <taxon>Pseudomonadota</taxon>
        <taxon>Betaproteobacteria</taxon>
        <taxon>Burkholderiales</taxon>
        <taxon>Sphaerotilaceae</taxon>
        <taxon>Roseateles</taxon>
    </lineage>
</organism>
<evidence type="ECO:0000313" key="3">
    <source>
        <dbReference type="EMBL" id="MDL5031109.1"/>
    </source>
</evidence>
<name>A0ABT7LE13_9BURK</name>
<feature type="chain" id="PRO_5046272653" evidence="2">
    <location>
        <begin position="30"/>
        <end position="205"/>
    </location>
</feature>
<proteinExistence type="predicted"/>
<dbReference type="SUPFAM" id="SSF49503">
    <property type="entry name" value="Cupredoxins"/>
    <property type="match status" value="1"/>
</dbReference>